<dbReference type="Gene3D" id="3.30.1360.70">
    <property type="entry name" value="Arginyl tRNA synthetase N-terminal domain"/>
    <property type="match status" value="1"/>
</dbReference>
<dbReference type="PANTHER" id="PTHR11956">
    <property type="entry name" value="ARGINYL-TRNA SYNTHETASE"/>
    <property type="match status" value="1"/>
</dbReference>
<keyword evidence="7 12" id="KW-0067">ATP-binding</keyword>
<dbReference type="CDD" id="cd00671">
    <property type="entry name" value="ArgRS_core"/>
    <property type="match status" value="1"/>
</dbReference>
<feature type="domain" description="Arginyl tRNA synthetase N-terminal" evidence="15">
    <location>
        <begin position="20"/>
        <end position="107"/>
    </location>
</feature>
<keyword evidence="6 12" id="KW-0547">Nucleotide-binding</keyword>
<comment type="catalytic activity">
    <reaction evidence="10">
        <text>tRNA(Arg) + L-arginine + ATP = L-arginyl-tRNA(Arg) + AMP + diphosphate</text>
        <dbReference type="Rhea" id="RHEA:20301"/>
        <dbReference type="Rhea" id="RHEA-COMP:9658"/>
        <dbReference type="Rhea" id="RHEA-COMP:9673"/>
        <dbReference type="ChEBI" id="CHEBI:30616"/>
        <dbReference type="ChEBI" id="CHEBI:32682"/>
        <dbReference type="ChEBI" id="CHEBI:33019"/>
        <dbReference type="ChEBI" id="CHEBI:78442"/>
        <dbReference type="ChEBI" id="CHEBI:78513"/>
        <dbReference type="ChEBI" id="CHEBI:456215"/>
        <dbReference type="EC" id="6.1.1.19"/>
    </reaction>
</comment>
<keyword evidence="4" id="KW-0963">Cytoplasm</keyword>
<dbReference type="SUPFAM" id="SSF55190">
    <property type="entry name" value="Arginyl-tRNA synthetase (ArgRS), N-terminal 'additional' domain"/>
    <property type="match status" value="1"/>
</dbReference>
<dbReference type="InterPro" id="IPR005148">
    <property type="entry name" value="Arg-tRNA-synth_N"/>
</dbReference>
<dbReference type="InterPro" id="IPR008909">
    <property type="entry name" value="DALR_anticod-bd"/>
</dbReference>
<protein>
    <recommendedName>
        <fullName evidence="3 11">Arginine--tRNA ligase</fullName>
        <ecNumber evidence="3 11">6.1.1.19</ecNumber>
    </recommendedName>
</protein>
<reference evidence="16" key="1">
    <citation type="submission" date="2020-02" db="EMBL/GenBank/DDBJ databases">
        <authorList>
            <person name="Meier V. D."/>
        </authorList>
    </citation>
    <scope>NUCLEOTIDE SEQUENCE</scope>
    <source>
        <strain evidence="16">AVDCRST_MAG40</strain>
    </source>
</reference>
<accession>A0A6J4KC48</accession>
<feature type="domain" description="DALR anticodon binding" evidence="14">
    <location>
        <begin position="439"/>
        <end position="561"/>
    </location>
</feature>
<evidence type="ECO:0000256" key="4">
    <source>
        <dbReference type="ARBA" id="ARBA00022490"/>
    </source>
</evidence>
<dbReference type="GO" id="GO:0004814">
    <property type="term" value="F:arginine-tRNA ligase activity"/>
    <property type="evidence" value="ECO:0007669"/>
    <property type="project" value="UniProtKB-UniRule"/>
</dbReference>
<dbReference type="SUPFAM" id="SSF52374">
    <property type="entry name" value="Nucleotidylyl transferase"/>
    <property type="match status" value="1"/>
</dbReference>
<feature type="region of interest" description="Disordered" evidence="13">
    <location>
        <begin position="33"/>
        <end position="53"/>
    </location>
</feature>
<evidence type="ECO:0000256" key="1">
    <source>
        <dbReference type="ARBA" id="ARBA00004496"/>
    </source>
</evidence>
<keyword evidence="8 12" id="KW-0648">Protein biosynthesis</keyword>
<dbReference type="EC" id="6.1.1.19" evidence="3 11"/>
<evidence type="ECO:0000256" key="11">
    <source>
        <dbReference type="NCBIfam" id="TIGR00456"/>
    </source>
</evidence>
<evidence type="ECO:0000256" key="8">
    <source>
        <dbReference type="ARBA" id="ARBA00022917"/>
    </source>
</evidence>
<sequence>TRSSPTSHIITDPVPATPLDDLRSALLDSAAELRADRPAPSTAPTLERPPRAELGDYSTNAAMLLAPVLKAAPREIAERLGAGLDARMGDRLDRVEVAGPGFLNVFLADGWYVEAAARVLAAGDAYGAARPERPERINVEFVSANPTGPLTAASGRHAAYGDSLARILELAGHGVDREYYVNDAGSQIRRFGESIQARALGRPVPEDGYEGDYVLDLAREIPGADDEGADIDALSRAGVEAMLGRIRATMAGYRVEFDRWFLESELYAGDPSAVVRARERLQEMGRLYQHEGALWLRTTDFGDDKDRVLERQSGEPTYFASDVGYLGDKLSRGYDRLIYVLGSDHHGYIGRMRAAASALGADTDRLEIPVLQFVHLIEGGERASMSKRRGDFVTLDELVGEIGVDATRFFMLQRSHDSTVDLDLDLARRQSNENPVYYVQYAHARIASVLAKAGEERVARALAEGASGGGAALEPAERELIKKLLAFPAEVAEAADRRAPHRIAAYALELAQAFTAFYRDCRVVGAEPEAVESFRIALSVAAQRVIARALGLLGVHAPDSM</sequence>
<dbReference type="InterPro" id="IPR009080">
    <property type="entry name" value="tRNAsynth_Ia_anticodon-bd"/>
</dbReference>
<dbReference type="PANTHER" id="PTHR11956:SF5">
    <property type="entry name" value="ARGININE--TRNA LIGASE, CYTOPLASMIC"/>
    <property type="match status" value="1"/>
</dbReference>
<dbReference type="InterPro" id="IPR014729">
    <property type="entry name" value="Rossmann-like_a/b/a_fold"/>
</dbReference>
<keyword evidence="9 12" id="KW-0030">Aminoacyl-tRNA synthetase</keyword>
<evidence type="ECO:0000256" key="7">
    <source>
        <dbReference type="ARBA" id="ARBA00022840"/>
    </source>
</evidence>
<evidence type="ECO:0000256" key="9">
    <source>
        <dbReference type="ARBA" id="ARBA00023146"/>
    </source>
</evidence>
<dbReference type="GO" id="GO:0005524">
    <property type="term" value="F:ATP binding"/>
    <property type="evidence" value="ECO:0007669"/>
    <property type="project" value="UniProtKB-KW"/>
</dbReference>
<dbReference type="AlphaFoldDB" id="A0A6J4KC48"/>
<evidence type="ECO:0000256" key="2">
    <source>
        <dbReference type="ARBA" id="ARBA00005594"/>
    </source>
</evidence>
<feature type="non-terminal residue" evidence="16">
    <location>
        <position position="1"/>
    </location>
</feature>
<dbReference type="PRINTS" id="PR01038">
    <property type="entry name" value="TRNASYNTHARG"/>
</dbReference>
<dbReference type="Gene3D" id="1.10.730.10">
    <property type="entry name" value="Isoleucyl-tRNA Synthetase, Domain 1"/>
    <property type="match status" value="1"/>
</dbReference>
<evidence type="ECO:0000259" key="15">
    <source>
        <dbReference type="SMART" id="SM01016"/>
    </source>
</evidence>
<organism evidence="16">
    <name type="scientific">uncultured Gemmatimonadaceae bacterium</name>
    <dbReference type="NCBI Taxonomy" id="246130"/>
    <lineage>
        <taxon>Bacteria</taxon>
        <taxon>Pseudomonadati</taxon>
        <taxon>Gemmatimonadota</taxon>
        <taxon>Gemmatimonadia</taxon>
        <taxon>Gemmatimonadales</taxon>
        <taxon>Gemmatimonadaceae</taxon>
        <taxon>environmental samples</taxon>
    </lineage>
</organism>
<evidence type="ECO:0000313" key="16">
    <source>
        <dbReference type="EMBL" id="CAA9301540.1"/>
    </source>
</evidence>
<dbReference type="SMART" id="SM00836">
    <property type="entry name" value="DALR_1"/>
    <property type="match status" value="1"/>
</dbReference>
<dbReference type="Pfam" id="PF00750">
    <property type="entry name" value="tRNA-synt_1d"/>
    <property type="match status" value="1"/>
</dbReference>
<gene>
    <name evidence="16" type="ORF">AVDCRST_MAG40-388</name>
</gene>
<proteinExistence type="inferred from homology"/>
<keyword evidence="5 12" id="KW-0436">Ligase</keyword>
<dbReference type="SUPFAM" id="SSF47323">
    <property type="entry name" value="Anticodon-binding domain of a subclass of class I aminoacyl-tRNA synthetases"/>
    <property type="match status" value="1"/>
</dbReference>
<evidence type="ECO:0000256" key="12">
    <source>
        <dbReference type="RuleBase" id="RU363038"/>
    </source>
</evidence>
<dbReference type="HAMAP" id="MF_00123">
    <property type="entry name" value="Arg_tRNA_synth"/>
    <property type="match status" value="1"/>
</dbReference>
<evidence type="ECO:0000256" key="6">
    <source>
        <dbReference type="ARBA" id="ARBA00022741"/>
    </source>
</evidence>
<dbReference type="Pfam" id="PF05746">
    <property type="entry name" value="DALR_1"/>
    <property type="match status" value="1"/>
</dbReference>
<dbReference type="FunFam" id="1.10.730.10:FF:000008">
    <property type="entry name" value="Arginine--tRNA ligase"/>
    <property type="match status" value="1"/>
</dbReference>
<evidence type="ECO:0000256" key="10">
    <source>
        <dbReference type="ARBA" id="ARBA00049339"/>
    </source>
</evidence>
<dbReference type="EMBL" id="CADCTX010000109">
    <property type="protein sequence ID" value="CAA9301540.1"/>
    <property type="molecule type" value="Genomic_DNA"/>
</dbReference>
<evidence type="ECO:0000256" key="13">
    <source>
        <dbReference type="SAM" id="MobiDB-lite"/>
    </source>
</evidence>
<dbReference type="InterPro" id="IPR035684">
    <property type="entry name" value="ArgRS_core"/>
</dbReference>
<dbReference type="GO" id="GO:0006420">
    <property type="term" value="P:arginyl-tRNA aminoacylation"/>
    <property type="evidence" value="ECO:0007669"/>
    <property type="project" value="UniProtKB-UniRule"/>
</dbReference>
<dbReference type="GO" id="GO:0005737">
    <property type="term" value="C:cytoplasm"/>
    <property type="evidence" value="ECO:0007669"/>
    <property type="project" value="UniProtKB-SubCell"/>
</dbReference>
<dbReference type="SMART" id="SM01016">
    <property type="entry name" value="Arg_tRNA_synt_N"/>
    <property type="match status" value="1"/>
</dbReference>
<dbReference type="NCBIfam" id="TIGR00456">
    <property type="entry name" value="argS"/>
    <property type="match status" value="1"/>
</dbReference>
<comment type="similarity">
    <text evidence="2 12">Belongs to the class-I aminoacyl-tRNA synthetase family.</text>
</comment>
<dbReference type="InterPro" id="IPR036695">
    <property type="entry name" value="Arg-tRNA-synth_N_sf"/>
</dbReference>
<comment type="subcellular location">
    <subcellularLocation>
        <location evidence="1">Cytoplasm</location>
    </subcellularLocation>
</comment>
<dbReference type="Gene3D" id="3.40.50.620">
    <property type="entry name" value="HUPs"/>
    <property type="match status" value="1"/>
</dbReference>
<evidence type="ECO:0000256" key="3">
    <source>
        <dbReference type="ARBA" id="ARBA00012837"/>
    </source>
</evidence>
<dbReference type="InterPro" id="IPR001278">
    <property type="entry name" value="Arg-tRNA-ligase"/>
</dbReference>
<name>A0A6J4KC48_9BACT</name>
<evidence type="ECO:0000256" key="5">
    <source>
        <dbReference type="ARBA" id="ARBA00022598"/>
    </source>
</evidence>
<dbReference type="Pfam" id="PF03485">
    <property type="entry name" value="Arg_tRNA_synt_N"/>
    <property type="match status" value="1"/>
</dbReference>
<evidence type="ECO:0000259" key="14">
    <source>
        <dbReference type="SMART" id="SM00836"/>
    </source>
</evidence>